<accession>W2HNS0</accession>
<reference evidence="2" key="1">
    <citation type="submission" date="2013-11" db="EMBL/GenBank/DDBJ databases">
        <title>The Genome Sequence of Phytophthora parasitica CJ02B3.</title>
        <authorList>
            <consortium name="The Broad Institute Genomics Platform"/>
            <person name="Russ C."/>
            <person name="Tyler B."/>
            <person name="Panabieres F."/>
            <person name="Shan W."/>
            <person name="Tripathy S."/>
            <person name="Grunwald N."/>
            <person name="Machado M."/>
            <person name="Johnson C.S."/>
            <person name="Arredondo F."/>
            <person name="Hong C."/>
            <person name="Coffey M."/>
            <person name="Young S.K."/>
            <person name="Zeng Q."/>
            <person name="Gargeya S."/>
            <person name="Fitzgerald M."/>
            <person name="Abouelleil A."/>
            <person name="Alvarado L."/>
            <person name="Chapman S.B."/>
            <person name="Gainer-Dewar J."/>
            <person name="Goldberg J."/>
            <person name="Griggs A."/>
            <person name="Gujja S."/>
            <person name="Hansen M."/>
            <person name="Howarth C."/>
            <person name="Imamovic A."/>
            <person name="Ireland A."/>
            <person name="Larimer J."/>
            <person name="McCowan C."/>
            <person name="Murphy C."/>
            <person name="Pearson M."/>
            <person name="Poon T.W."/>
            <person name="Priest M."/>
            <person name="Roberts A."/>
            <person name="Saif S."/>
            <person name="Shea T."/>
            <person name="Sykes S."/>
            <person name="Wortman J."/>
            <person name="Nusbaum C."/>
            <person name="Birren B."/>
        </authorList>
    </citation>
    <scope>NUCLEOTIDE SEQUENCE [LARGE SCALE GENOMIC DNA]</scope>
    <source>
        <strain evidence="2">CJ02B3</strain>
    </source>
</reference>
<feature type="compositionally biased region" description="Low complexity" evidence="1">
    <location>
        <begin position="36"/>
        <end position="48"/>
    </location>
</feature>
<organism evidence="2">
    <name type="scientific">Phytophthora nicotianae</name>
    <name type="common">Potato buckeye rot agent</name>
    <name type="synonym">Phytophthora parasitica</name>
    <dbReference type="NCBI Taxonomy" id="4792"/>
    <lineage>
        <taxon>Eukaryota</taxon>
        <taxon>Sar</taxon>
        <taxon>Stramenopiles</taxon>
        <taxon>Oomycota</taxon>
        <taxon>Peronosporomycetes</taxon>
        <taxon>Peronosporales</taxon>
        <taxon>Peronosporaceae</taxon>
        <taxon>Phytophthora</taxon>
    </lineage>
</organism>
<dbReference type="EMBL" id="KI684086">
    <property type="protein sequence ID" value="ETK96215.1"/>
    <property type="molecule type" value="Genomic_DNA"/>
</dbReference>
<evidence type="ECO:0000313" key="2">
    <source>
        <dbReference type="EMBL" id="ETK96215.1"/>
    </source>
</evidence>
<dbReference type="AlphaFoldDB" id="W2HNS0"/>
<evidence type="ECO:0000256" key="1">
    <source>
        <dbReference type="SAM" id="MobiDB-lite"/>
    </source>
</evidence>
<dbReference type="Proteomes" id="UP000053236">
    <property type="component" value="Unassembled WGS sequence"/>
</dbReference>
<feature type="region of interest" description="Disordered" evidence="1">
    <location>
        <begin position="1"/>
        <end position="55"/>
    </location>
</feature>
<proteinExistence type="predicted"/>
<dbReference type="VEuPathDB" id="FungiDB:PPTG_20805"/>
<name>W2HNS0_PHYNI</name>
<gene>
    <name evidence="2" type="ORF">L915_00963</name>
</gene>
<sequence>MAENEEQSVAVRALGLQHETTERRRGSPASEQAQQRSRTTPPRTPSSRGGHASPYVRVSFKGFLGFVQQQEG</sequence>
<protein>
    <submittedName>
        <fullName evidence="2">Uncharacterized protein</fullName>
    </submittedName>
</protein>